<keyword evidence="1" id="KW-0812">Transmembrane</keyword>
<keyword evidence="1" id="KW-0472">Membrane</keyword>
<keyword evidence="4" id="KW-1185">Reference proteome</keyword>
<dbReference type="InterPro" id="IPR011856">
    <property type="entry name" value="tRNA_endonuc-like_dom_sf"/>
</dbReference>
<keyword evidence="3" id="KW-0255">Endonuclease</keyword>
<dbReference type="GO" id="GO:0003677">
    <property type="term" value="F:DNA binding"/>
    <property type="evidence" value="ECO:0007669"/>
    <property type="project" value="InterPro"/>
</dbReference>
<dbReference type="Proteomes" id="UP000319014">
    <property type="component" value="Unassembled WGS sequence"/>
</dbReference>
<dbReference type="SUPFAM" id="SSF52980">
    <property type="entry name" value="Restriction endonuclease-like"/>
    <property type="match status" value="1"/>
</dbReference>
<gene>
    <name evidence="3" type="ORF">SAMN06265221_11623</name>
</gene>
<dbReference type="Gene3D" id="3.40.1350.10">
    <property type="match status" value="1"/>
</dbReference>
<sequence length="277" mass="31366">MLDERPWILYFPILIGLGYAVLGPTGALIGLAAGMVIHSRTERARSERTERYRVERERLDLRELLIATLRKRLADVEEKVVRTYFVTVTYSHMDVENEDRFHKEIVEFLESGLTPFERKILAEERMTLKQFYHQHLASALLKTCRQQANTSPASFAVCSVETRSNQSRGIAFETWCQQQLQAAGWSVSPTSKSGDQGVDLVITRHGQTGVVQCKLHEKPVGNDAVQQVSAGRPHYRAHFAIVVAKSGYTRSARTLAESNGVELLHPNQLSRYRRSIS</sequence>
<dbReference type="RefSeq" id="WP_142664079.1">
    <property type="nucleotide sequence ID" value="NZ_FXTK01000016.1"/>
</dbReference>
<dbReference type="EMBL" id="FXTK01000016">
    <property type="protein sequence ID" value="SMO88087.1"/>
    <property type="molecule type" value="Genomic_DNA"/>
</dbReference>
<protein>
    <submittedName>
        <fullName evidence="3">Endonuclease, HJR/Mrr/RecB family</fullName>
    </submittedName>
</protein>
<name>A0A521EVZ2_9RHOB</name>
<dbReference type="InterPro" id="IPR052906">
    <property type="entry name" value="Type_IV_Methyl-Rstrct_Enzyme"/>
</dbReference>
<organism evidence="3 4">
    <name type="scientific">Paracoccus laeviglucosivorans</name>
    <dbReference type="NCBI Taxonomy" id="1197861"/>
    <lineage>
        <taxon>Bacteria</taxon>
        <taxon>Pseudomonadati</taxon>
        <taxon>Pseudomonadota</taxon>
        <taxon>Alphaproteobacteria</taxon>
        <taxon>Rhodobacterales</taxon>
        <taxon>Paracoccaceae</taxon>
        <taxon>Paracoccus</taxon>
    </lineage>
</organism>
<dbReference type="OrthoDB" id="9797274at2"/>
<keyword evidence="3" id="KW-0378">Hydrolase</keyword>
<dbReference type="GO" id="GO:0009307">
    <property type="term" value="P:DNA restriction-modification system"/>
    <property type="evidence" value="ECO:0007669"/>
    <property type="project" value="InterPro"/>
</dbReference>
<feature type="domain" description="Restriction endonuclease type IV Mrr" evidence="2">
    <location>
        <begin position="169"/>
        <end position="270"/>
    </location>
</feature>
<reference evidence="3 4" key="1">
    <citation type="submission" date="2017-05" db="EMBL/GenBank/DDBJ databases">
        <authorList>
            <person name="Varghese N."/>
            <person name="Submissions S."/>
        </authorList>
    </citation>
    <scope>NUCLEOTIDE SEQUENCE [LARGE SCALE GENOMIC DNA]</scope>
    <source>
        <strain evidence="3 4">DSM 100094</strain>
    </source>
</reference>
<feature type="transmembrane region" description="Helical" evidence="1">
    <location>
        <begin position="12"/>
        <end position="37"/>
    </location>
</feature>
<dbReference type="PANTHER" id="PTHR30015:SF6">
    <property type="entry name" value="SLL1429 PROTEIN"/>
    <property type="match status" value="1"/>
</dbReference>
<evidence type="ECO:0000313" key="4">
    <source>
        <dbReference type="Proteomes" id="UP000319014"/>
    </source>
</evidence>
<dbReference type="PANTHER" id="PTHR30015">
    <property type="entry name" value="MRR RESTRICTION SYSTEM PROTEIN"/>
    <property type="match status" value="1"/>
</dbReference>
<proteinExistence type="predicted"/>
<keyword evidence="1" id="KW-1133">Transmembrane helix</keyword>
<evidence type="ECO:0000256" key="1">
    <source>
        <dbReference type="SAM" id="Phobius"/>
    </source>
</evidence>
<dbReference type="GO" id="GO:0015666">
    <property type="term" value="F:restriction endodeoxyribonuclease activity"/>
    <property type="evidence" value="ECO:0007669"/>
    <property type="project" value="TreeGrafter"/>
</dbReference>
<dbReference type="AlphaFoldDB" id="A0A521EVZ2"/>
<dbReference type="Pfam" id="PF04471">
    <property type="entry name" value="Mrr_cat"/>
    <property type="match status" value="1"/>
</dbReference>
<dbReference type="InterPro" id="IPR007560">
    <property type="entry name" value="Restrct_endonuc_IV_Mrr"/>
</dbReference>
<evidence type="ECO:0000313" key="3">
    <source>
        <dbReference type="EMBL" id="SMO88087.1"/>
    </source>
</evidence>
<dbReference type="InterPro" id="IPR011335">
    <property type="entry name" value="Restrct_endonuc-II-like"/>
</dbReference>
<accession>A0A521EVZ2</accession>
<keyword evidence="3" id="KW-0540">Nuclease</keyword>
<evidence type="ECO:0000259" key="2">
    <source>
        <dbReference type="Pfam" id="PF04471"/>
    </source>
</evidence>